<proteinExistence type="predicted"/>
<dbReference type="CDD" id="cd06173">
    <property type="entry name" value="MFS_MefA_like"/>
    <property type="match status" value="1"/>
</dbReference>
<evidence type="ECO:0000256" key="3">
    <source>
        <dbReference type="ARBA" id="ARBA00022692"/>
    </source>
</evidence>
<protein>
    <recommendedName>
        <fullName evidence="9">Major facilitator superfamily (MFS) profile domain-containing protein</fullName>
    </recommendedName>
</protein>
<evidence type="ECO:0000256" key="5">
    <source>
        <dbReference type="ARBA" id="ARBA00023136"/>
    </source>
</evidence>
<dbReference type="InterPro" id="IPR036259">
    <property type="entry name" value="MFS_trans_sf"/>
</dbReference>
<dbReference type="Gene3D" id="1.20.1250.20">
    <property type="entry name" value="MFS general substrate transporter like domains"/>
    <property type="match status" value="1"/>
</dbReference>
<accession>A0A0K9XCH3</accession>
<evidence type="ECO:0000256" key="4">
    <source>
        <dbReference type="ARBA" id="ARBA00022989"/>
    </source>
</evidence>
<reference evidence="8" key="1">
    <citation type="submission" date="2015-07" db="EMBL/GenBank/DDBJ databases">
        <title>Draft genome sequence of Streptomyces sp. CMAA 1322, a bacterium isolated from Caatinga biome, from dry forest semiarid of Brazil.</title>
        <authorList>
            <person name="Santos S.N."/>
            <person name="Gacesa R."/>
            <person name="Taketani R.G."/>
            <person name="Long P.F."/>
            <person name="Melo I.S."/>
        </authorList>
    </citation>
    <scope>NUCLEOTIDE SEQUENCE [LARGE SCALE GENOMIC DNA]</scope>
    <source>
        <strain evidence="8">CMAA 1322</strain>
    </source>
</reference>
<evidence type="ECO:0000256" key="6">
    <source>
        <dbReference type="SAM" id="Phobius"/>
    </source>
</evidence>
<dbReference type="PANTHER" id="PTHR23513">
    <property type="entry name" value="INTEGRAL MEMBRANE EFFLUX PROTEIN-RELATED"/>
    <property type="match status" value="1"/>
</dbReference>
<feature type="transmembrane region" description="Helical" evidence="6">
    <location>
        <begin position="167"/>
        <end position="185"/>
    </location>
</feature>
<evidence type="ECO:0000313" key="7">
    <source>
        <dbReference type="EMBL" id="KNB50903.1"/>
    </source>
</evidence>
<dbReference type="EMBL" id="LFXA01000013">
    <property type="protein sequence ID" value="KNB50903.1"/>
    <property type="molecule type" value="Genomic_DNA"/>
</dbReference>
<evidence type="ECO:0000313" key="8">
    <source>
        <dbReference type="Proteomes" id="UP000037288"/>
    </source>
</evidence>
<name>A0A0K9XCH3_9ACTN</name>
<dbReference type="PATRIC" id="fig|1678637.3.peg.4446"/>
<dbReference type="SUPFAM" id="SSF103473">
    <property type="entry name" value="MFS general substrate transporter"/>
    <property type="match status" value="1"/>
</dbReference>
<keyword evidence="2" id="KW-1003">Cell membrane</keyword>
<dbReference type="InterPro" id="IPR011701">
    <property type="entry name" value="MFS"/>
</dbReference>
<dbReference type="Pfam" id="PF07690">
    <property type="entry name" value="MFS_1"/>
    <property type="match status" value="1"/>
</dbReference>
<feature type="transmembrane region" description="Helical" evidence="6">
    <location>
        <begin position="340"/>
        <end position="362"/>
    </location>
</feature>
<keyword evidence="3 6" id="KW-0812">Transmembrane</keyword>
<dbReference type="Proteomes" id="UP000037288">
    <property type="component" value="Unassembled WGS sequence"/>
</dbReference>
<evidence type="ECO:0000256" key="2">
    <source>
        <dbReference type="ARBA" id="ARBA00022475"/>
    </source>
</evidence>
<dbReference type="GO" id="GO:0022857">
    <property type="term" value="F:transmembrane transporter activity"/>
    <property type="evidence" value="ECO:0007669"/>
    <property type="project" value="InterPro"/>
</dbReference>
<keyword evidence="4 6" id="KW-1133">Transmembrane helix</keyword>
<feature type="transmembrane region" description="Helical" evidence="6">
    <location>
        <begin position="305"/>
        <end position="328"/>
    </location>
</feature>
<sequence length="406" mass="41699">MLIRNHDFARVWGAQLLSQSATRMYQMAVMWWLLGEVTADGRGLASGLLLACAALPPVLCAPWIARAIARHPSRGVLRSSVSAAAVLAAAIAAYAAPADLPLLAVYPVMLGLAACQALFDPCLSKAVPELVDDADIEDATAFEQSTFSMVGMAGALLGAALVEQVGLAGVAAAGALAYLGAALLVTRARFTPLPAADDEGTQGGLARTWRMLAGLPFIRLALICFAAANFFINATFLVLPLYTKNVLDAPALTLGVLEGSLWLGMLLGIFTGGRLPGHPGHIGAACIALFGASLILPGLVADRELFVACLIVAGWAVGATNVVFVALFQRSVPAAARPAFFAAMLALLGASFPLAALAFGLIGDVVSPQVLCLTQAVGLLPVAALLFARARSAAGTDDEASATDAR</sequence>
<feature type="transmembrane region" description="Helical" evidence="6">
    <location>
        <begin position="76"/>
        <end position="96"/>
    </location>
</feature>
<evidence type="ECO:0000256" key="1">
    <source>
        <dbReference type="ARBA" id="ARBA00004651"/>
    </source>
</evidence>
<dbReference type="GO" id="GO:0005886">
    <property type="term" value="C:plasma membrane"/>
    <property type="evidence" value="ECO:0007669"/>
    <property type="project" value="UniProtKB-SubCell"/>
</dbReference>
<dbReference type="STRING" id="1678637.AC230_20755"/>
<gene>
    <name evidence="7" type="ORF">AC230_20755</name>
</gene>
<feature type="transmembrane region" description="Helical" evidence="6">
    <location>
        <begin position="368"/>
        <end position="388"/>
    </location>
</feature>
<comment type="subcellular location">
    <subcellularLocation>
        <location evidence="1">Cell membrane</location>
        <topology evidence="1">Multi-pass membrane protein</topology>
    </subcellularLocation>
</comment>
<feature type="transmembrane region" description="Helical" evidence="6">
    <location>
        <begin position="251"/>
        <end position="270"/>
    </location>
</feature>
<organism evidence="7 8">
    <name type="scientific">Streptomyces caatingaensis</name>
    <dbReference type="NCBI Taxonomy" id="1678637"/>
    <lineage>
        <taxon>Bacteria</taxon>
        <taxon>Bacillati</taxon>
        <taxon>Actinomycetota</taxon>
        <taxon>Actinomycetes</taxon>
        <taxon>Kitasatosporales</taxon>
        <taxon>Streptomycetaceae</taxon>
        <taxon>Streptomyces</taxon>
    </lineage>
</organism>
<keyword evidence="8" id="KW-1185">Reference proteome</keyword>
<evidence type="ECO:0008006" key="9">
    <source>
        <dbReference type="Google" id="ProtNLM"/>
    </source>
</evidence>
<dbReference type="AlphaFoldDB" id="A0A0K9XCH3"/>
<dbReference type="PANTHER" id="PTHR23513:SF6">
    <property type="entry name" value="MAJOR FACILITATOR SUPERFAMILY ASSOCIATED DOMAIN-CONTAINING PROTEIN"/>
    <property type="match status" value="1"/>
</dbReference>
<feature type="transmembrane region" description="Helical" evidence="6">
    <location>
        <begin position="217"/>
        <end position="239"/>
    </location>
</feature>
<comment type="caution">
    <text evidence="7">The sequence shown here is derived from an EMBL/GenBank/DDBJ whole genome shotgun (WGS) entry which is preliminary data.</text>
</comment>
<keyword evidence="5 6" id="KW-0472">Membrane</keyword>
<feature type="transmembrane region" description="Helical" evidence="6">
    <location>
        <begin position="282"/>
        <end position="299"/>
    </location>
</feature>